<dbReference type="Proteomes" id="UP000053989">
    <property type="component" value="Unassembled WGS sequence"/>
</dbReference>
<sequence length="105" mass="12041">LPWSTLESDLEKQGLALVNWPAGVPRKRNRGIYDLSAEHADKLYHAIMDPDEEHRLGLRSLNPATGMYRSHCFALSSTKYYTNHQQVIRPVPRMTPTLLQARSVR</sequence>
<reference evidence="2" key="2">
    <citation type="submission" date="2015-01" db="EMBL/GenBank/DDBJ databases">
        <title>Evolutionary Origins and Diversification of the Mycorrhizal Mutualists.</title>
        <authorList>
            <consortium name="DOE Joint Genome Institute"/>
            <consortium name="Mycorrhizal Genomics Consortium"/>
            <person name="Kohler A."/>
            <person name="Kuo A."/>
            <person name="Nagy L.G."/>
            <person name="Floudas D."/>
            <person name="Copeland A."/>
            <person name="Barry K.W."/>
            <person name="Cichocki N."/>
            <person name="Veneault-Fourrey C."/>
            <person name="LaButti K."/>
            <person name="Lindquist E.A."/>
            <person name="Lipzen A."/>
            <person name="Lundell T."/>
            <person name="Morin E."/>
            <person name="Murat C."/>
            <person name="Riley R."/>
            <person name="Ohm R."/>
            <person name="Sun H."/>
            <person name="Tunlid A."/>
            <person name="Henrissat B."/>
            <person name="Grigoriev I.V."/>
            <person name="Hibbett D.S."/>
            <person name="Martin F."/>
        </authorList>
    </citation>
    <scope>NUCLEOTIDE SEQUENCE [LARGE SCALE GENOMIC DNA]</scope>
    <source>
        <strain evidence="2">Foug A</strain>
    </source>
</reference>
<gene>
    <name evidence="1" type="ORF">SCLCIDRAFT_101167</name>
</gene>
<accession>A0A0C3EE07</accession>
<evidence type="ECO:0000313" key="2">
    <source>
        <dbReference type="Proteomes" id="UP000053989"/>
    </source>
</evidence>
<proteinExistence type="predicted"/>
<dbReference type="OrthoDB" id="2688041at2759"/>
<feature type="non-terminal residue" evidence="1">
    <location>
        <position position="1"/>
    </location>
</feature>
<dbReference type="HOGENOM" id="CLU_2243063_0_0_1"/>
<name>A0A0C3EE07_9AGAM</name>
<reference evidence="1 2" key="1">
    <citation type="submission" date="2014-04" db="EMBL/GenBank/DDBJ databases">
        <authorList>
            <consortium name="DOE Joint Genome Institute"/>
            <person name="Kuo A."/>
            <person name="Kohler A."/>
            <person name="Nagy L.G."/>
            <person name="Floudas D."/>
            <person name="Copeland A."/>
            <person name="Barry K.W."/>
            <person name="Cichocki N."/>
            <person name="Veneault-Fourrey C."/>
            <person name="LaButti K."/>
            <person name="Lindquist E.A."/>
            <person name="Lipzen A."/>
            <person name="Lundell T."/>
            <person name="Morin E."/>
            <person name="Murat C."/>
            <person name="Sun H."/>
            <person name="Tunlid A."/>
            <person name="Henrissat B."/>
            <person name="Grigoriev I.V."/>
            <person name="Hibbett D.S."/>
            <person name="Martin F."/>
            <person name="Nordberg H.P."/>
            <person name="Cantor M.N."/>
            <person name="Hua S.X."/>
        </authorList>
    </citation>
    <scope>NUCLEOTIDE SEQUENCE [LARGE SCALE GENOMIC DNA]</scope>
    <source>
        <strain evidence="1 2">Foug A</strain>
    </source>
</reference>
<dbReference type="AlphaFoldDB" id="A0A0C3EE07"/>
<evidence type="ECO:0000313" key="1">
    <source>
        <dbReference type="EMBL" id="KIM70925.1"/>
    </source>
</evidence>
<dbReference type="EMBL" id="KN822004">
    <property type="protein sequence ID" value="KIM70925.1"/>
    <property type="molecule type" value="Genomic_DNA"/>
</dbReference>
<dbReference type="InParanoid" id="A0A0C3EE07"/>
<protein>
    <submittedName>
        <fullName evidence="1">Uncharacterized protein</fullName>
    </submittedName>
</protein>
<keyword evidence="2" id="KW-1185">Reference proteome</keyword>
<organism evidence="1 2">
    <name type="scientific">Scleroderma citrinum Foug A</name>
    <dbReference type="NCBI Taxonomy" id="1036808"/>
    <lineage>
        <taxon>Eukaryota</taxon>
        <taxon>Fungi</taxon>
        <taxon>Dikarya</taxon>
        <taxon>Basidiomycota</taxon>
        <taxon>Agaricomycotina</taxon>
        <taxon>Agaricomycetes</taxon>
        <taxon>Agaricomycetidae</taxon>
        <taxon>Boletales</taxon>
        <taxon>Sclerodermatineae</taxon>
        <taxon>Sclerodermataceae</taxon>
        <taxon>Scleroderma</taxon>
    </lineage>
</organism>